<keyword evidence="4" id="KW-1185">Reference proteome</keyword>
<evidence type="ECO:0000313" key="3">
    <source>
        <dbReference type="EMBL" id="AGZ40968.1"/>
    </source>
</evidence>
<feature type="domain" description="Gfo/Idh/MocA-like oxidoreductase C-terminal" evidence="2">
    <location>
        <begin position="4"/>
        <end position="134"/>
    </location>
</feature>
<organism evidence="3 4">
    <name type="scientific">Actinoplanes friuliensis DSM 7358</name>
    <dbReference type="NCBI Taxonomy" id="1246995"/>
    <lineage>
        <taxon>Bacteria</taxon>
        <taxon>Bacillati</taxon>
        <taxon>Actinomycetota</taxon>
        <taxon>Actinomycetes</taxon>
        <taxon>Micromonosporales</taxon>
        <taxon>Micromonosporaceae</taxon>
        <taxon>Actinoplanes</taxon>
    </lineage>
</organism>
<evidence type="ECO:0000259" key="2">
    <source>
        <dbReference type="Pfam" id="PF02894"/>
    </source>
</evidence>
<comment type="similarity">
    <text evidence="1">Belongs to the Gfo/Idh/MocA family.</text>
</comment>
<dbReference type="eggNOG" id="COG0673">
    <property type="taxonomic scope" value="Bacteria"/>
</dbReference>
<dbReference type="STRING" id="1246995.AFR_13410"/>
<gene>
    <name evidence="3" type="ORF">AFR_13410</name>
</gene>
<dbReference type="InterPro" id="IPR004104">
    <property type="entry name" value="Gfo/Idh/MocA-like_OxRdtase_C"/>
</dbReference>
<proteinExistence type="inferred from homology"/>
<protein>
    <submittedName>
        <fullName evidence="3">Oxidoreductase domain-containing protein</fullName>
    </submittedName>
</protein>
<evidence type="ECO:0000313" key="4">
    <source>
        <dbReference type="Proteomes" id="UP000017746"/>
    </source>
</evidence>
<dbReference type="Proteomes" id="UP000017746">
    <property type="component" value="Chromosome"/>
</dbReference>
<reference evidence="3 4" key="1">
    <citation type="journal article" date="2014" name="J. Biotechnol.">
        <title>Complete genome sequence of the actinobacterium Actinoplanes friuliensis HAG 010964, producer of the lipopeptide antibiotic friulimycin.</title>
        <authorList>
            <person name="Ruckert C."/>
            <person name="Szczepanowski R."/>
            <person name="Albersmeier A."/>
            <person name="Goesmann A."/>
            <person name="Fischer N."/>
            <person name="Steinkamper A."/>
            <person name="Puhler A."/>
            <person name="Biener R."/>
            <person name="Schwartz D."/>
            <person name="Kalinowski J."/>
        </authorList>
    </citation>
    <scope>NUCLEOTIDE SEQUENCE [LARGE SCALE GENOMIC DNA]</scope>
    <source>
        <strain evidence="3 4">DSM 7358</strain>
    </source>
</reference>
<accession>U5VVD5</accession>
<dbReference type="EMBL" id="CP006272">
    <property type="protein sequence ID" value="AGZ40968.1"/>
    <property type="molecule type" value="Genomic_DNA"/>
</dbReference>
<dbReference type="KEGG" id="afs:AFR_13410"/>
<evidence type="ECO:0000256" key="1">
    <source>
        <dbReference type="ARBA" id="ARBA00010928"/>
    </source>
</evidence>
<sequence length="139" mass="14528">MTAEDQIAVSGTLDGGAILSVHHRGGMPSGAGFSLTIDGTDGRLEVTSGEFPHLGPVTVHGTRGGGRPEKMTLPAGYDTFPGLSGTVIHTLAHAYAAIRDDLVHDTAVAPDFTHAVQRHRLLDAIVRSAATGRRTAVRR</sequence>
<dbReference type="Gene3D" id="3.30.360.10">
    <property type="entry name" value="Dihydrodipicolinate Reductase, domain 2"/>
    <property type="match status" value="1"/>
</dbReference>
<dbReference type="PATRIC" id="fig|1246995.3.peg.2723"/>
<dbReference type="AlphaFoldDB" id="U5VVD5"/>
<dbReference type="RefSeq" id="WP_023361027.1">
    <property type="nucleotide sequence ID" value="NC_022657.1"/>
</dbReference>
<dbReference type="Pfam" id="PF02894">
    <property type="entry name" value="GFO_IDH_MocA_C"/>
    <property type="match status" value="1"/>
</dbReference>
<name>U5VVD5_9ACTN</name>
<dbReference type="HOGENOM" id="CLU_1840807_0_0_11"/>